<dbReference type="PROSITE" id="PS01304">
    <property type="entry name" value="UBIH"/>
    <property type="match status" value="1"/>
</dbReference>
<dbReference type="InterPro" id="IPR036188">
    <property type="entry name" value="FAD/NAD-bd_sf"/>
</dbReference>
<evidence type="ECO:0000256" key="3">
    <source>
        <dbReference type="ARBA" id="ARBA00005349"/>
    </source>
</evidence>
<dbReference type="Proteomes" id="UP000034832">
    <property type="component" value="Unassembled WGS sequence"/>
</dbReference>
<dbReference type="GO" id="GO:0110142">
    <property type="term" value="C:ubiquinone biosynthesis complex"/>
    <property type="evidence" value="ECO:0007669"/>
    <property type="project" value="UniProtKB-ARBA"/>
</dbReference>
<dbReference type="STRING" id="211460.YH63_11585"/>
<comment type="pathway">
    <text evidence="2">Cofactor biosynthesis; ubiquinone biosynthesis.</text>
</comment>
<dbReference type="InterPro" id="IPR018168">
    <property type="entry name" value="Ubi_Hdrlase_CS"/>
</dbReference>
<keyword evidence="5" id="KW-0274">FAD</keyword>
<evidence type="ECO:0000256" key="7">
    <source>
        <dbReference type="ARBA" id="ARBA00023033"/>
    </source>
</evidence>
<evidence type="ECO:0000256" key="1">
    <source>
        <dbReference type="ARBA" id="ARBA00001974"/>
    </source>
</evidence>
<dbReference type="InterPro" id="IPR010971">
    <property type="entry name" value="UbiH/COQ6"/>
</dbReference>
<dbReference type="NCBIfam" id="NF005599">
    <property type="entry name" value="PRK07333.1"/>
    <property type="match status" value="1"/>
</dbReference>
<dbReference type="FunFam" id="3.50.50.60:FF:000021">
    <property type="entry name" value="Ubiquinone biosynthesis monooxygenase COQ6"/>
    <property type="match status" value="1"/>
</dbReference>
<dbReference type="Pfam" id="PF01494">
    <property type="entry name" value="FAD_binding_3"/>
    <property type="match status" value="1"/>
</dbReference>
<evidence type="ECO:0000256" key="6">
    <source>
        <dbReference type="ARBA" id="ARBA00023002"/>
    </source>
</evidence>
<dbReference type="SUPFAM" id="SSF51905">
    <property type="entry name" value="FAD/NAD(P)-binding domain"/>
    <property type="match status" value="1"/>
</dbReference>
<proteinExistence type="inferred from homology"/>
<evidence type="ECO:0000313" key="9">
    <source>
        <dbReference type="EMBL" id="TKT71240.1"/>
    </source>
</evidence>
<dbReference type="EMBL" id="LBIA02000001">
    <property type="protein sequence ID" value="TKT71240.1"/>
    <property type="molecule type" value="Genomic_DNA"/>
</dbReference>
<dbReference type="OrthoDB" id="9796623at2"/>
<gene>
    <name evidence="9" type="ORF">YH63_007360</name>
</gene>
<comment type="cofactor">
    <cofactor evidence="1">
        <name>FAD</name>
        <dbReference type="ChEBI" id="CHEBI:57692"/>
    </cofactor>
</comment>
<dbReference type="NCBIfam" id="TIGR01988">
    <property type="entry name" value="Ubi-OHases"/>
    <property type="match status" value="1"/>
</dbReference>
<keyword evidence="4" id="KW-0285">Flavoprotein</keyword>
<keyword evidence="6" id="KW-0560">Oxidoreductase</keyword>
<dbReference type="RefSeq" id="WP_046828163.1">
    <property type="nucleotide sequence ID" value="NZ_LBIA02000001.1"/>
</dbReference>
<dbReference type="GO" id="GO:0004497">
    <property type="term" value="F:monooxygenase activity"/>
    <property type="evidence" value="ECO:0007669"/>
    <property type="project" value="UniProtKB-KW"/>
</dbReference>
<dbReference type="UniPathway" id="UPA00232"/>
<keyword evidence="10" id="KW-1185">Reference proteome</keyword>
<evidence type="ECO:0000313" key="10">
    <source>
        <dbReference type="Proteomes" id="UP000034832"/>
    </source>
</evidence>
<dbReference type="PANTHER" id="PTHR43876:SF7">
    <property type="entry name" value="UBIQUINONE BIOSYNTHESIS MONOOXYGENASE COQ6, MITOCHONDRIAL"/>
    <property type="match status" value="1"/>
</dbReference>
<keyword evidence="9" id="KW-0830">Ubiquinone</keyword>
<reference evidence="9" key="1">
    <citation type="submission" date="2019-04" db="EMBL/GenBank/DDBJ databases">
        <title>Whole genome sequencing of cave bacteria.</title>
        <authorList>
            <person name="Gan H.M."/>
            <person name="Barton H."/>
            <person name="Savka M.A."/>
        </authorList>
    </citation>
    <scope>NUCLEOTIDE SEQUENCE [LARGE SCALE GENOMIC DNA]</scope>
    <source>
        <strain evidence="9">LC387</strain>
    </source>
</reference>
<accession>A0A4U6BLP4</accession>
<dbReference type="GO" id="GO:0016705">
    <property type="term" value="F:oxidoreductase activity, acting on paired donors, with incorporation or reduction of molecular oxygen"/>
    <property type="evidence" value="ECO:0007669"/>
    <property type="project" value="InterPro"/>
</dbReference>
<evidence type="ECO:0000256" key="4">
    <source>
        <dbReference type="ARBA" id="ARBA00022630"/>
    </source>
</evidence>
<keyword evidence="7" id="KW-0503">Monooxygenase</keyword>
<organism evidence="9 10">
    <name type="scientific">Afipia massiliensis</name>
    <dbReference type="NCBI Taxonomy" id="211460"/>
    <lineage>
        <taxon>Bacteria</taxon>
        <taxon>Pseudomonadati</taxon>
        <taxon>Pseudomonadota</taxon>
        <taxon>Alphaproteobacteria</taxon>
        <taxon>Hyphomicrobiales</taxon>
        <taxon>Nitrobacteraceae</taxon>
        <taxon>Afipia</taxon>
    </lineage>
</organism>
<evidence type="ECO:0000256" key="5">
    <source>
        <dbReference type="ARBA" id="ARBA00022827"/>
    </source>
</evidence>
<comment type="similarity">
    <text evidence="3">Belongs to the UbiH/COQ6 family.</text>
</comment>
<dbReference type="PRINTS" id="PR00420">
    <property type="entry name" value="RNGMNOXGNASE"/>
</dbReference>
<dbReference type="InterPro" id="IPR002938">
    <property type="entry name" value="FAD-bd"/>
</dbReference>
<dbReference type="AlphaFoldDB" id="A0A4U6BLP4"/>
<comment type="caution">
    <text evidence="9">The sequence shown here is derived from an EMBL/GenBank/DDBJ whole genome shotgun (WGS) entry which is preliminary data.</text>
</comment>
<name>A0A4U6BLP4_9BRAD</name>
<evidence type="ECO:0000259" key="8">
    <source>
        <dbReference type="Pfam" id="PF01494"/>
    </source>
</evidence>
<dbReference type="GO" id="GO:0071949">
    <property type="term" value="F:FAD binding"/>
    <property type="evidence" value="ECO:0007669"/>
    <property type="project" value="InterPro"/>
</dbReference>
<feature type="domain" description="FAD-binding" evidence="8">
    <location>
        <begin position="7"/>
        <end position="340"/>
    </location>
</feature>
<dbReference type="Gene3D" id="3.50.50.60">
    <property type="entry name" value="FAD/NAD(P)-binding domain"/>
    <property type="match status" value="2"/>
</dbReference>
<dbReference type="GO" id="GO:0006744">
    <property type="term" value="P:ubiquinone biosynthetic process"/>
    <property type="evidence" value="ECO:0007669"/>
    <property type="project" value="UniProtKB-UniPathway"/>
</dbReference>
<dbReference type="InterPro" id="IPR051205">
    <property type="entry name" value="UbiH/COQ6_monooxygenase"/>
</dbReference>
<dbReference type="PANTHER" id="PTHR43876">
    <property type="entry name" value="UBIQUINONE BIOSYNTHESIS MONOOXYGENASE COQ6, MITOCHONDRIAL"/>
    <property type="match status" value="1"/>
</dbReference>
<sequence length="406" mass="43780">MSSQRSIVIGGGAFAGLGLALALRQGLGPEIPIVVADPAFAVKPSRDPRASAIVAACRRLFEVVGVWDQVADSAQPILDMVVTDSRLEDVTRPIFLTFGGEVEPGEPFAHMVENRHLINALVTRAESEGIELNAVAVSAYESNPEGTRVTLSDGRAIDASLLVAADGARSKLRERAGIATHGWDYDQSGIVVTVGHERDHQGRAEEHFLPAGPFAILPLKNSRSSLVWTESRREAARIIELPDTEFQSELETRFGLHLGDVKALDKPRAFPLGYFVARSFIAERLALVGDAAHVIHPIAGQGLNMGLKDAAALAEVIVDAARLGIDPGQADVLERYQRWRRFDTVAMGVATNSLNMLFSNKSTLLRTVRDIGLGLVDRMPPLKSAFIRQAAGLSGEVPRLLRGEAL</sequence>
<protein>
    <submittedName>
        <fullName evidence="9">Ubiquinone biosynthesis hydroxylase</fullName>
    </submittedName>
</protein>
<evidence type="ECO:0000256" key="2">
    <source>
        <dbReference type="ARBA" id="ARBA00004749"/>
    </source>
</evidence>